<organism evidence="2 3">
    <name type="scientific">Acetivibrio straminisolvens JCM 21531</name>
    <dbReference type="NCBI Taxonomy" id="1294263"/>
    <lineage>
        <taxon>Bacteria</taxon>
        <taxon>Bacillati</taxon>
        <taxon>Bacillota</taxon>
        <taxon>Clostridia</taxon>
        <taxon>Eubacteriales</taxon>
        <taxon>Oscillospiraceae</taxon>
        <taxon>Acetivibrio</taxon>
    </lineage>
</organism>
<reference evidence="2" key="1">
    <citation type="journal article" date="2014" name="Genome Announc.">
        <title>Draft Genome Sequence of Clostridium straminisolvens Strain JCM 21531T, Isolated from a Cellulose-Degrading Bacterial Community.</title>
        <authorList>
            <person name="Yuki M."/>
            <person name="Oshima K."/>
            <person name="Suda W."/>
            <person name="Sakamoto M."/>
            <person name="Kitamura K."/>
            <person name="Iida T."/>
            <person name="Hattori M."/>
            <person name="Ohkuma M."/>
        </authorList>
    </citation>
    <scope>NUCLEOTIDE SEQUENCE [LARGE SCALE GENOMIC DNA]</scope>
    <source>
        <strain evidence="2">JCM 21531</strain>
    </source>
</reference>
<comment type="caution">
    <text evidence="2">The sequence shown here is derived from an EMBL/GenBank/DDBJ whole genome shotgun (WGS) entry which is preliminary data.</text>
</comment>
<evidence type="ECO:0000256" key="1">
    <source>
        <dbReference type="SAM" id="Phobius"/>
    </source>
</evidence>
<dbReference type="RefSeq" id="WP_038287635.1">
    <property type="nucleotide sequence ID" value="NZ_BAVR01000010.1"/>
</dbReference>
<dbReference type="STRING" id="1294263.JCM21531_1161"/>
<proteinExistence type="predicted"/>
<protein>
    <submittedName>
        <fullName evidence="2">Uncharacterized protein</fullName>
    </submittedName>
</protein>
<accession>W4V4S4</accession>
<keyword evidence="1" id="KW-0812">Transmembrane</keyword>
<keyword evidence="1" id="KW-1133">Transmembrane helix</keyword>
<keyword evidence="3" id="KW-1185">Reference proteome</keyword>
<feature type="transmembrane region" description="Helical" evidence="1">
    <location>
        <begin position="6"/>
        <end position="27"/>
    </location>
</feature>
<name>W4V4S4_9FIRM</name>
<sequence length="134" mass="15561">MAEVVFEVLTCVLAAYGLMTLIHQIIISIKHHNKGYRNSQVKLVLIVKNQGETIEGVLRNVLPRDFIRKLMPGGKLLVLDMDSKDDTMDILRKLEKDYECLEVLRKSEKDLIFRGFEEQGDNESFFEHAKRRNI</sequence>
<evidence type="ECO:0000313" key="3">
    <source>
        <dbReference type="Proteomes" id="UP000019109"/>
    </source>
</evidence>
<dbReference type="OrthoDB" id="2990399at2"/>
<keyword evidence="1" id="KW-0472">Membrane</keyword>
<dbReference type="Proteomes" id="UP000019109">
    <property type="component" value="Unassembled WGS sequence"/>
</dbReference>
<gene>
    <name evidence="2" type="ORF">JCM21531_1161</name>
</gene>
<dbReference type="AlphaFoldDB" id="W4V4S4"/>
<evidence type="ECO:0000313" key="2">
    <source>
        <dbReference type="EMBL" id="GAE87764.1"/>
    </source>
</evidence>
<dbReference type="EMBL" id="BAVR01000010">
    <property type="protein sequence ID" value="GAE87764.1"/>
    <property type="molecule type" value="Genomic_DNA"/>
</dbReference>